<evidence type="ECO:0000313" key="3">
    <source>
        <dbReference type="EMBL" id="MFD1061758.1"/>
    </source>
</evidence>
<feature type="coiled-coil region" evidence="1">
    <location>
        <begin position="28"/>
        <end position="55"/>
    </location>
</feature>
<keyword evidence="2" id="KW-0472">Membrane</keyword>
<keyword evidence="2" id="KW-1133">Transmembrane helix</keyword>
<dbReference type="GO" id="GO:0016787">
    <property type="term" value="F:hydrolase activity"/>
    <property type="evidence" value="ECO:0007669"/>
    <property type="project" value="UniProtKB-KW"/>
</dbReference>
<evidence type="ECO:0000256" key="1">
    <source>
        <dbReference type="SAM" id="Coils"/>
    </source>
</evidence>
<keyword evidence="1" id="KW-0175">Coiled coil</keyword>
<dbReference type="RefSeq" id="WP_386126966.1">
    <property type="nucleotide sequence ID" value="NZ_JBHTJL010000003.1"/>
</dbReference>
<reference evidence="4" key="1">
    <citation type="journal article" date="2019" name="Int. J. Syst. Evol. Microbiol.">
        <title>The Global Catalogue of Microorganisms (GCM) 10K type strain sequencing project: providing services to taxonomists for standard genome sequencing and annotation.</title>
        <authorList>
            <consortium name="The Broad Institute Genomics Platform"/>
            <consortium name="The Broad Institute Genome Sequencing Center for Infectious Disease"/>
            <person name="Wu L."/>
            <person name="Ma J."/>
        </authorList>
    </citation>
    <scope>NUCLEOTIDE SEQUENCE [LARGE SCALE GENOMIC DNA]</scope>
    <source>
        <strain evidence="4">CCUG 62215</strain>
    </source>
</reference>
<organism evidence="3 4">
    <name type="scientific">Winogradskyella litorisediminis</name>
    <dbReference type="NCBI Taxonomy" id="1156618"/>
    <lineage>
        <taxon>Bacteria</taxon>
        <taxon>Pseudomonadati</taxon>
        <taxon>Bacteroidota</taxon>
        <taxon>Flavobacteriia</taxon>
        <taxon>Flavobacteriales</taxon>
        <taxon>Flavobacteriaceae</taxon>
        <taxon>Winogradskyella</taxon>
    </lineage>
</organism>
<evidence type="ECO:0000256" key="2">
    <source>
        <dbReference type="SAM" id="Phobius"/>
    </source>
</evidence>
<keyword evidence="2" id="KW-0812">Transmembrane</keyword>
<keyword evidence="3" id="KW-0378">Hydrolase</keyword>
<gene>
    <name evidence="3" type="ORF">ACFQ1Q_00770</name>
</gene>
<feature type="transmembrane region" description="Helical" evidence="2">
    <location>
        <begin position="6"/>
        <end position="23"/>
    </location>
</feature>
<sequence>MKSRLFMYLFIFAVLAIIFQYTNDKNILDKYEKDIKTYKAKVAELEDERNALNDKIFDMSHFTFEGNQEAVDYYENKGINTENLVARLKDGLLEMNVYEGIDHPIVPFASMTESKIIIDQIRVLNHKWILANFTDGQHWGELFINYEVTDKNEIIYKLDDYFLYPIN</sequence>
<protein>
    <submittedName>
        <fullName evidence="3">Hydrolase</fullName>
    </submittedName>
</protein>
<accession>A0ABW3N239</accession>
<keyword evidence="4" id="KW-1185">Reference proteome</keyword>
<dbReference type="EMBL" id="JBHTJL010000003">
    <property type="protein sequence ID" value="MFD1061758.1"/>
    <property type="molecule type" value="Genomic_DNA"/>
</dbReference>
<proteinExistence type="predicted"/>
<dbReference type="Proteomes" id="UP001597013">
    <property type="component" value="Unassembled WGS sequence"/>
</dbReference>
<comment type="caution">
    <text evidence="3">The sequence shown here is derived from an EMBL/GenBank/DDBJ whole genome shotgun (WGS) entry which is preliminary data.</text>
</comment>
<name>A0ABW3N239_9FLAO</name>
<evidence type="ECO:0000313" key="4">
    <source>
        <dbReference type="Proteomes" id="UP001597013"/>
    </source>
</evidence>